<proteinExistence type="predicted"/>
<dbReference type="VEuPathDB" id="ToxoDB:TGPRC2_272740B"/>
<evidence type="ECO:0000313" key="2">
    <source>
        <dbReference type="Proteomes" id="UP000075225"/>
    </source>
</evidence>
<name>A0A151HPI7_TOXGO</name>
<comment type="caution">
    <text evidence="1">The sequence shown here is derived from an EMBL/GenBank/DDBJ whole genome shotgun (WGS) entry which is preliminary data.</text>
</comment>
<protein>
    <submittedName>
        <fullName evidence="1">DNA-directed RNA polymerase III RPC2</fullName>
    </submittedName>
</protein>
<dbReference type="Proteomes" id="UP000075225">
    <property type="component" value="Unassembled WGS sequence"/>
</dbReference>
<keyword evidence="1" id="KW-0804">Transcription</keyword>
<keyword evidence="1" id="KW-0240">DNA-directed RNA polymerase</keyword>
<dbReference type="EMBL" id="AHZP02000290">
    <property type="protein sequence ID" value="KYK71295.1"/>
    <property type="molecule type" value="Genomic_DNA"/>
</dbReference>
<organism evidence="1 2">
    <name type="scientific">Toxoplasma gondii TgCatPRC2</name>
    <dbReference type="NCBI Taxonomy" id="1130821"/>
    <lineage>
        <taxon>Eukaryota</taxon>
        <taxon>Sar</taxon>
        <taxon>Alveolata</taxon>
        <taxon>Apicomplexa</taxon>
        <taxon>Conoidasida</taxon>
        <taxon>Coccidia</taxon>
        <taxon>Eucoccidiorida</taxon>
        <taxon>Eimeriorina</taxon>
        <taxon>Sarcocystidae</taxon>
        <taxon>Toxoplasma</taxon>
    </lineage>
</organism>
<accession>A0A151HPI7</accession>
<gene>
    <name evidence="1" type="ORF">TGPRC2_272740B</name>
</gene>
<feature type="non-terminal residue" evidence="1">
    <location>
        <position position="16"/>
    </location>
</feature>
<sequence>VLLMQEQLSKNRIIVE</sequence>
<evidence type="ECO:0000313" key="1">
    <source>
        <dbReference type="EMBL" id="KYK71295.1"/>
    </source>
</evidence>
<feature type="non-terminal residue" evidence="1">
    <location>
        <position position="1"/>
    </location>
</feature>
<dbReference type="GO" id="GO:0000428">
    <property type="term" value="C:DNA-directed RNA polymerase complex"/>
    <property type="evidence" value="ECO:0007669"/>
    <property type="project" value="UniProtKB-KW"/>
</dbReference>
<reference evidence="2" key="1">
    <citation type="submission" date="2016-03" db="EMBL/GenBank/DDBJ databases">
        <authorList>
            <person name="Sibley D."/>
            <person name="Venepally P."/>
            <person name="Karamycheva S."/>
            <person name="Hadjithomas M."/>
            <person name="Khan A."/>
            <person name="Brunk B."/>
            <person name="Roos D."/>
            <person name="Caler E."/>
            <person name="Lorenzi H."/>
        </authorList>
    </citation>
    <scope>NUCLEOTIDE SEQUENCE [LARGE SCALE GENOMIC DNA]</scope>
    <source>
        <strain evidence="2">TgCatPRC2</strain>
    </source>
</reference>
<dbReference type="AlphaFoldDB" id="A0A151HPI7"/>